<evidence type="ECO:0000256" key="1">
    <source>
        <dbReference type="ARBA" id="ARBA00007734"/>
    </source>
</evidence>
<dbReference type="GO" id="GO:0000270">
    <property type="term" value="P:peptidoglycan metabolic process"/>
    <property type="evidence" value="ECO:0007669"/>
    <property type="project" value="InterPro"/>
</dbReference>
<organism evidence="5 6">
    <name type="scientific">Neopusillimonas maritima</name>
    <dbReference type="NCBI Taxonomy" id="2026239"/>
    <lineage>
        <taxon>Bacteria</taxon>
        <taxon>Pseudomonadati</taxon>
        <taxon>Pseudomonadota</taxon>
        <taxon>Betaproteobacteria</taxon>
        <taxon>Burkholderiales</taxon>
        <taxon>Alcaligenaceae</taxon>
        <taxon>Neopusillimonas</taxon>
    </lineage>
</organism>
<gene>
    <name evidence="4" type="ORF">CJO09_04130</name>
    <name evidence="5" type="ORF">CJP73_01370</name>
</gene>
<keyword evidence="2" id="KW-0732">Signal</keyword>
<dbReference type="EMBL" id="NQYH01000001">
    <property type="protein sequence ID" value="RIY42123.1"/>
    <property type="molecule type" value="Genomic_DNA"/>
</dbReference>
<dbReference type="PANTHER" id="PTHR37423:SF2">
    <property type="entry name" value="MEMBRANE-BOUND LYTIC MUREIN TRANSGLYCOSYLASE C"/>
    <property type="match status" value="1"/>
</dbReference>
<dbReference type="Pfam" id="PF01476">
    <property type="entry name" value="LysM"/>
    <property type="match status" value="1"/>
</dbReference>
<dbReference type="InterPro" id="IPR023346">
    <property type="entry name" value="Lysozyme-like_dom_sf"/>
</dbReference>
<dbReference type="PANTHER" id="PTHR37423">
    <property type="entry name" value="SOLUBLE LYTIC MUREIN TRANSGLYCOSYLASE-RELATED"/>
    <property type="match status" value="1"/>
</dbReference>
<feature type="signal peptide" evidence="2">
    <location>
        <begin position="1"/>
        <end position="21"/>
    </location>
</feature>
<dbReference type="PROSITE" id="PS00922">
    <property type="entry name" value="TRANSGLYCOSYLASE"/>
    <property type="match status" value="1"/>
</dbReference>
<reference evidence="6 7" key="1">
    <citation type="submission" date="2017-08" db="EMBL/GenBank/DDBJ databases">
        <title>Pusillimonas indicus sp. nov., a member of the family Alcaligenaceae isolated from surface seawater.</title>
        <authorList>
            <person name="Li J."/>
        </authorList>
    </citation>
    <scope>NUCLEOTIDE SEQUENCE [LARGE SCALE GENOMIC DNA]</scope>
    <source>
        <strain evidence="4 7">17-4A</strain>
        <strain evidence="5 6">L52-1-41</strain>
    </source>
</reference>
<dbReference type="Proteomes" id="UP000266206">
    <property type="component" value="Unassembled WGS sequence"/>
</dbReference>
<dbReference type="GO" id="GO:0008933">
    <property type="term" value="F:peptidoglycan lytic transglycosylase activity"/>
    <property type="evidence" value="ECO:0007669"/>
    <property type="project" value="InterPro"/>
</dbReference>
<dbReference type="InterPro" id="IPR036779">
    <property type="entry name" value="LysM_dom_sf"/>
</dbReference>
<dbReference type="GO" id="GO:0016020">
    <property type="term" value="C:membrane"/>
    <property type="evidence" value="ECO:0007669"/>
    <property type="project" value="InterPro"/>
</dbReference>
<comment type="caution">
    <text evidence="5">The sequence shown here is derived from an EMBL/GenBank/DDBJ whole genome shotgun (WGS) entry which is preliminary data.</text>
</comment>
<evidence type="ECO:0000259" key="3">
    <source>
        <dbReference type="PROSITE" id="PS51782"/>
    </source>
</evidence>
<evidence type="ECO:0000313" key="4">
    <source>
        <dbReference type="EMBL" id="RII84407.1"/>
    </source>
</evidence>
<dbReference type="InterPro" id="IPR008258">
    <property type="entry name" value="Transglycosylase_SLT_dom_1"/>
</dbReference>
<accession>A0A3A1YV33</accession>
<evidence type="ECO:0000313" key="6">
    <source>
        <dbReference type="Proteomes" id="UP000266206"/>
    </source>
</evidence>
<sequence>MNFLRLFVLLLVTLVAGCATQNANKDAGRNPYAAVDTSRTIDLTHPAHDIWDRIRRGFAIPNLQDPLVDEWTQYYASHPESMYRMSERAKRYLYFVLDELERNQLPTELALLPFVESAYDPQALSRSRASGLWQFIPSTGRHFNLKQDASLDQRRDPIASTRAAVEYLSYLYDFQGDWYLALASYNWGEGSVKRAMERNEDAGIPTDYLSLKLPDETRNYVPKLQAIKNIIADPKRYGVKLPPVSNTPYFTAIRKTHPLEVAVAAKLAEIPIEEFKALNAAVNHPVMMPEIVPTILLPANRVDIFKANLEAYLKGKNGPGSGSEPGLHLVAMELDPTSATTSANATTAAPTRLRTRTNATTRDVIVRRGPNLRTHVVRKGDTLYDLARRYSTSVGELRRLNNLKSTHLKLGQRLRVPGTDVQG</sequence>
<dbReference type="OrthoDB" id="9815002at2"/>
<evidence type="ECO:0000313" key="7">
    <source>
        <dbReference type="Proteomes" id="UP000266483"/>
    </source>
</evidence>
<dbReference type="CDD" id="cd00118">
    <property type="entry name" value="LysM"/>
    <property type="match status" value="1"/>
</dbReference>
<evidence type="ECO:0000256" key="2">
    <source>
        <dbReference type="SAM" id="SignalP"/>
    </source>
</evidence>
<dbReference type="Proteomes" id="UP000266483">
    <property type="component" value="Unassembled WGS sequence"/>
</dbReference>
<dbReference type="InterPro" id="IPR000189">
    <property type="entry name" value="Transglyc_AS"/>
</dbReference>
<dbReference type="Gene3D" id="1.10.530.10">
    <property type="match status" value="1"/>
</dbReference>
<dbReference type="Gene3D" id="3.10.350.10">
    <property type="entry name" value="LysM domain"/>
    <property type="match status" value="1"/>
</dbReference>
<dbReference type="SUPFAM" id="SSF54106">
    <property type="entry name" value="LysM domain"/>
    <property type="match status" value="1"/>
</dbReference>
<dbReference type="InterPro" id="IPR018392">
    <property type="entry name" value="LysM"/>
</dbReference>
<dbReference type="EMBL" id="NQOU01000001">
    <property type="protein sequence ID" value="RII84407.1"/>
    <property type="molecule type" value="Genomic_DNA"/>
</dbReference>
<dbReference type="PROSITE" id="PS51257">
    <property type="entry name" value="PROKAR_LIPOPROTEIN"/>
    <property type="match status" value="1"/>
</dbReference>
<dbReference type="SMART" id="SM00257">
    <property type="entry name" value="LysM"/>
    <property type="match status" value="1"/>
</dbReference>
<dbReference type="CDD" id="cd16894">
    <property type="entry name" value="MltD-like"/>
    <property type="match status" value="1"/>
</dbReference>
<comment type="similarity">
    <text evidence="1">Belongs to the transglycosylase Slt family.</text>
</comment>
<dbReference type="RefSeq" id="WP_119441178.1">
    <property type="nucleotide sequence ID" value="NZ_CP170494.1"/>
</dbReference>
<name>A0A3A1YV33_9BURK</name>
<dbReference type="SUPFAM" id="SSF53955">
    <property type="entry name" value="Lysozyme-like"/>
    <property type="match status" value="1"/>
</dbReference>
<keyword evidence="7" id="KW-1185">Reference proteome</keyword>
<protein>
    <submittedName>
        <fullName evidence="5">Lytic transglycosylase</fullName>
    </submittedName>
</protein>
<feature type="chain" id="PRO_5017390212" evidence="2">
    <location>
        <begin position="22"/>
        <end position="423"/>
    </location>
</feature>
<dbReference type="AlphaFoldDB" id="A0A3A1YV33"/>
<feature type="domain" description="LysM" evidence="3">
    <location>
        <begin position="373"/>
        <end position="416"/>
    </location>
</feature>
<proteinExistence type="inferred from homology"/>
<evidence type="ECO:0000313" key="5">
    <source>
        <dbReference type="EMBL" id="RIY42123.1"/>
    </source>
</evidence>
<dbReference type="PROSITE" id="PS51782">
    <property type="entry name" value="LYSM"/>
    <property type="match status" value="1"/>
</dbReference>
<dbReference type="Pfam" id="PF01464">
    <property type="entry name" value="SLT"/>
    <property type="match status" value="1"/>
</dbReference>